<dbReference type="PANTHER" id="PTHR45348">
    <property type="entry name" value="HYPOTHETICAL OXIDOREDUCTASE (EUROFUNG)"/>
    <property type="match status" value="1"/>
</dbReference>
<evidence type="ECO:0000259" key="4">
    <source>
        <dbReference type="SMART" id="SM00829"/>
    </source>
</evidence>
<dbReference type="InterPro" id="IPR036291">
    <property type="entry name" value="NAD(P)-bd_dom_sf"/>
</dbReference>
<dbReference type="Pfam" id="PF00107">
    <property type="entry name" value="ADH_zinc_N"/>
    <property type="match status" value="1"/>
</dbReference>
<evidence type="ECO:0000313" key="5">
    <source>
        <dbReference type="EMBL" id="KAK5107337.1"/>
    </source>
</evidence>
<dbReference type="SUPFAM" id="SSF51735">
    <property type="entry name" value="NAD(P)-binding Rossmann-fold domains"/>
    <property type="match status" value="1"/>
</dbReference>
<reference evidence="5" key="1">
    <citation type="submission" date="2023-08" db="EMBL/GenBank/DDBJ databases">
        <title>Black Yeasts Isolated from many extreme environments.</title>
        <authorList>
            <person name="Coleine C."/>
            <person name="Stajich J.E."/>
            <person name="Selbmann L."/>
        </authorList>
    </citation>
    <scope>NUCLEOTIDE SEQUENCE</scope>
    <source>
        <strain evidence="5">CCFEE 5401</strain>
    </source>
</reference>
<keyword evidence="3" id="KW-0560">Oxidoreductase</keyword>
<dbReference type="InterPro" id="IPR047122">
    <property type="entry name" value="Trans-enoyl_RdTase-like"/>
</dbReference>
<name>A0AAN7YBM7_9PEZI</name>
<dbReference type="PANTHER" id="PTHR45348:SF2">
    <property type="entry name" value="ZINC-TYPE ALCOHOL DEHYDROGENASE-LIKE PROTEIN C2E1P3.01"/>
    <property type="match status" value="1"/>
</dbReference>
<dbReference type="InterPro" id="IPR020843">
    <property type="entry name" value="ER"/>
</dbReference>
<organism evidence="5 6">
    <name type="scientific">Meristemomyces frigidus</name>
    <dbReference type="NCBI Taxonomy" id="1508187"/>
    <lineage>
        <taxon>Eukaryota</taxon>
        <taxon>Fungi</taxon>
        <taxon>Dikarya</taxon>
        <taxon>Ascomycota</taxon>
        <taxon>Pezizomycotina</taxon>
        <taxon>Dothideomycetes</taxon>
        <taxon>Dothideomycetidae</taxon>
        <taxon>Mycosphaerellales</taxon>
        <taxon>Teratosphaeriaceae</taxon>
        <taxon>Meristemomyces</taxon>
    </lineage>
</organism>
<dbReference type="Gene3D" id="3.40.50.720">
    <property type="entry name" value="NAD(P)-binding Rossmann-like Domain"/>
    <property type="match status" value="1"/>
</dbReference>
<proteinExistence type="inferred from homology"/>
<feature type="domain" description="Enoyl reductase (ER)" evidence="4">
    <location>
        <begin position="12"/>
        <end position="367"/>
    </location>
</feature>
<dbReference type="GO" id="GO:0016651">
    <property type="term" value="F:oxidoreductase activity, acting on NAD(P)H"/>
    <property type="evidence" value="ECO:0007669"/>
    <property type="project" value="InterPro"/>
</dbReference>
<evidence type="ECO:0000256" key="2">
    <source>
        <dbReference type="ARBA" id="ARBA00011245"/>
    </source>
</evidence>
<dbReference type="SUPFAM" id="SSF50129">
    <property type="entry name" value="GroES-like"/>
    <property type="match status" value="1"/>
</dbReference>
<comment type="similarity">
    <text evidence="1">Belongs to the zinc-containing alcohol dehydrogenase family.</text>
</comment>
<dbReference type="EMBL" id="JAVRRL010000126">
    <property type="protein sequence ID" value="KAK5107337.1"/>
    <property type="molecule type" value="Genomic_DNA"/>
</dbReference>
<dbReference type="InterPro" id="IPR013154">
    <property type="entry name" value="ADH-like_N"/>
</dbReference>
<evidence type="ECO:0000313" key="6">
    <source>
        <dbReference type="Proteomes" id="UP001310890"/>
    </source>
</evidence>
<evidence type="ECO:0000256" key="3">
    <source>
        <dbReference type="ARBA" id="ARBA00023002"/>
    </source>
</evidence>
<gene>
    <name evidence="5" type="ORF">LTR62_001353</name>
</gene>
<dbReference type="AlphaFoldDB" id="A0AAN7YBM7"/>
<dbReference type="CDD" id="cd08249">
    <property type="entry name" value="enoyl_reductase_like"/>
    <property type="match status" value="1"/>
</dbReference>
<dbReference type="Gene3D" id="3.90.180.10">
    <property type="entry name" value="Medium-chain alcohol dehydrogenases, catalytic domain"/>
    <property type="match status" value="1"/>
</dbReference>
<sequence length="369" mass="39767">MWSNQAAWLNTKSSRRMNIEPAPYTKPYEGEMVIKNGAVAINPIDGFKQLVGDRLFSWIKYPFIMGGDVAGEVIEVGKTVTRFKVGDRVMGHAVGMEKTINKSSQSAFQQYTVIRVDMASQIPRAMSYESACVLPLCLSTAACGLFQESYLALPYPSLSPKLNGKTLLVWGGSTTVGSNAIQLAAAAGCEVITTASPKNFDYVRRLGAVTVFDYRSTTVVKDVIEAFRNRECAGAFAVGNGSIKACIEILAASRGSKLIAQISVELPDRMPTSTLGWMLTGISMGWFSMSVSLKSKVKGVDIRFVSGGDIVATELSHAIYEDYMPAALAEGKYIAAPEPLVVGKGLEYVQEGIDINLRGVSAKKVVVSL</sequence>
<evidence type="ECO:0000256" key="1">
    <source>
        <dbReference type="ARBA" id="ARBA00008072"/>
    </source>
</evidence>
<dbReference type="SMART" id="SM00829">
    <property type="entry name" value="PKS_ER"/>
    <property type="match status" value="1"/>
</dbReference>
<comment type="caution">
    <text evidence="5">The sequence shown here is derived from an EMBL/GenBank/DDBJ whole genome shotgun (WGS) entry which is preliminary data.</text>
</comment>
<dbReference type="Proteomes" id="UP001310890">
    <property type="component" value="Unassembled WGS sequence"/>
</dbReference>
<accession>A0AAN7YBM7</accession>
<protein>
    <recommendedName>
        <fullName evidence="4">Enoyl reductase (ER) domain-containing protein</fullName>
    </recommendedName>
</protein>
<dbReference type="Pfam" id="PF08240">
    <property type="entry name" value="ADH_N"/>
    <property type="match status" value="1"/>
</dbReference>
<dbReference type="InterPro" id="IPR013149">
    <property type="entry name" value="ADH-like_C"/>
</dbReference>
<dbReference type="InterPro" id="IPR011032">
    <property type="entry name" value="GroES-like_sf"/>
</dbReference>
<comment type="subunit">
    <text evidence="2">Monomer.</text>
</comment>